<proteinExistence type="predicted"/>
<dbReference type="PANTHER" id="PTHR21575">
    <property type="entry name" value="PROTEIN HID1"/>
    <property type="match status" value="1"/>
</dbReference>
<sequence>MGASESKLAFKEDIFRLAGEPDIAANDVWWTRFYKLPETADDVYALWSPNDLHSLLSLPDDNRASHISQSSPPRNVETLIYTAVARIDLLLATSVRDDILAIHATQILNCIRILTRLLPYIYESEHLVLWEEKFFWQARKPTWTWNKKYNRRSPLFDGLDPGKEVADTDENKELGRPLGEQLLDLTTQLLFLPGFSIPKKYDANGNADPTITYSIWQSGIGCKQSNGMTKDNERNAMEVLRLLLVLTSRMMYCSPSNVAQTDVKALTYLTTQTSRQLVLSLTCSLLNTVLKYNPASWRVPLDLTVVTKDPKQQLVTYSLQLLLILIIYPVPQDEPNAFRKALSRLHRAEDFQFIQQGLTVVLTQPVGIRHGFLRPNCVKGAPFASEMLILFWELLQCNKRFRSFIVDTDRAHDFMILVLFYAMDAKDDPARQGIVRMSIFILQTLSVEPSFGQRLNKTFRGHESLPGILRIANFHGTYADYLITSIHTILTSTKGRLETIYPALLAVLSNIAPFVQGIERATSSKILDLFSTFAAPQFLLANESNHAMLEASLDIINTILEHQYATNRRFIEVIVRSHGRFEALRDFTVDGALNEISRLAQERKERRADPARPVRRSASIDSVRSPASTRSPNLGNVPEHGAFAIGGDEDDDIETEPLSRTSTPAMDSSTTSFDDVPVQSRSMSEKARGKQPVGHGSFSRATSRTVSTSSLTGAMQQSSNSYFTPSAEWLESWLPHLALHDILLVIATEKQRVRQKVANQQRQRHAVETAPVSSAEEPLVSPLLDQAGVIRLQSFSWSPLALGWYLSMLWGFIYAQDASANRGSNGLWTRTCIRLFNIQSRSESISLRSPKGAVDAVGDS</sequence>
<name>A0A6H0Y3B1_9PEZI</name>
<evidence type="ECO:0000313" key="2">
    <source>
        <dbReference type="EMBL" id="QIX01502.1"/>
    </source>
</evidence>
<accession>A0A6H0Y3B1</accession>
<dbReference type="AlphaFoldDB" id="A0A6H0Y3B1"/>
<gene>
    <name evidence="2" type="ORF">AMS68_007019</name>
</gene>
<evidence type="ECO:0000256" key="1">
    <source>
        <dbReference type="SAM" id="MobiDB-lite"/>
    </source>
</evidence>
<dbReference type="PANTHER" id="PTHR21575:SF12">
    <property type="entry name" value="PROTEIN HID1"/>
    <property type="match status" value="1"/>
</dbReference>
<dbReference type="GO" id="GO:0016020">
    <property type="term" value="C:membrane"/>
    <property type="evidence" value="ECO:0007669"/>
    <property type="project" value="TreeGrafter"/>
</dbReference>
<dbReference type="Pfam" id="PF12722">
    <property type="entry name" value="Hid1"/>
    <property type="match status" value="1"/>
</dbReference>
<dbReference type="GO" id="GO:0005797">
    <property type="term" value="C:Golgi medial cisterna"/>
    <property type="evidence" value="ECO:0007669"/>
    <property type="project" value="TreeGrafter"/>
</dbReference>
<feature type="compositionally biased region" description="Basic and acidic residues" evidence="1">
    <location>
        <begin position="601"/>
        <end position="612"/>
    </location>
</feature>
<dbReference type="InterPro" id="IPR026705">
    <property type="entry name" value="Hid-1/Ecm30"/>
</dbReference>
<organism evidence="2 3">
    <name type="scientific">Peltaster fructicola</name>
    <dbReference type="NCBI Taxonomy" id="286661"/>
    <lineage>
        <taxon>Eukaryota</taxon>
        <taxon>Fungi</taxon>
        <taxon>Dikarya</taxon>
        <taxon>Ascomycota</taxon>
        <taxon>Pezizomycotina</taxon>
        <taxon>Dothideomycetes</taxon>
        <taxon>Dothideomycetes incertae sedis</taxon>
        <taxon>Peltaster</taxon>
    </lineage>
</organism>
<feature type="compositionally biased region" description="Low complexity" evidence="1">
    <location>
        <begin position="697"/>
        <end position="712"/>
    </location>
</feature>
<feature type="compositionally biased region" description="Polar residues" evidence="1">
    <location>
        <begin position="619"/>
        <end position="634"/>
    </location>
</feature>
<keyword evidence="3" id="KW-1185">Reference proteome</keyword>
<dbReference type="GO" id="GO:0000138">
    <property type="term" value="C:Golgi trans cisterna"/>
    <property type="evidence" value="ECO:0007669"/>
    <property type="project" value="TreeGrafter"/>
</dbReference>
<protein>
    <submittedName>
        <fullName evidence="2">Uncharacterized protein</fullName>
    </submittedName>
</protein>
<evidence type="ECO:0000313" key="3">
    <source>
        <dbReference type="Proteomes" id="UP000503462"/>
    </source>
</evidence>
<dbReference type="EMBL" id="CP051143">
    <property type="protein sequence ID" value="QIX01502.1"/>
    <property type="molecule type" value="Genomic_DNA"/>
</dbReference>
<feature type="compositionally biased region" description="Polar residues" evidence="1">
    <location>
        <begin position="658"/>
        <end position="673"/>
    </location>
</feature>
<reference evidence="2 3" key="1">
    <citation type="journal article" date="2016" name="Sci. Rep.">
        <title>Peltaster fructicola genome reveals evolution from an invasive phytopathogen to an ectophytic parasite.</title>
        <authorList>
            <person name="Xu C."/>
            <person name="Chen H."/>
            <person name="Gleason M.L."/>
            <person name="Xu J.R."/>
            <person name="Liu H."/>
            <person name="Zhang R."/>
            <person name="Sun G."/>
        </authorList>
    </citation>
    <scope>NUCLEOTIDE SEQUENCE [LARGE SCALE GENOMIC DNA]</scope>
    <source>
        <strain evidence="2 3">LNHT1506</strain>
    </source>
</reference>
<dbReference type="OrthoDB" id="432953at2759"/>
<dbReference type="Proteomes" id="UP000503462">
    <property type="component" value="Chromosome 5"/>
</dbReference>
<feature type="region of interest" description="Disordered" evidence="1">
    <location>
        <begin position="601"/>
        <end position="717"/>
    </location>
</feature>